<feature type="domain" description="Phospholipase C/D" evidence="1">
    <location>
        <begin position="12"/>
        <end position="164"/>
    </location>
</feature>
<protein>
    <recommendedName>
        <fullName evidence="1">Phospholipase C/D domain-containing protein</fullName>
    </recommendedName>
</protein>
<reference evidence="2 3" key="1">
    <citation type="submission" date="2019-10" db="EMBL/GenBank/DDBJ databases">
        <title>Alkalibaculum tamaniensis sp.nov., a new alkaliphilic acetogen, isolated on methoxylated aromatics from a mud volcano.</title>
        <authorList>
            <person name="Khomyakova M.A."/>
            <person name="Merkel A.Y."/>
            <person name="Bonch-Osmolovskaya E.A."/>
            <person name="Slobodkin A.I."/>
        </authorList>
    </citation>
    <scope>NUCLEOTIDE SEQUENCE [LARGE SCALE GENOMIC DNA]</scope>
    <source>
        <strain evidence="2 3">M08DMB</strain>
    </source>
</reference>
<dbReference type="Pfam" id="PF00882">
    <property type="entry name" value="Zn_dep_PLPC"/>
    <property type="match status" value="1"/>
</dbReference>
<dbReference type="InterPro" id="IPR008947">
    <property type="entry name" value="PLipase_C/P1_nuclease_dom_sf"/>
</dbReference>
<evidence type="ECO:0000313" key="3">
    <source>
        <dbReference type="Proteomes" id="UP000440004"/>
    </source>
</evidence>
<dbReference type="GO" id="GO:0016788">
    <property type="term" value="F:hydrolase activity, acting on ester bonds"/>
    <property type="evidence" value="ECO:0007669"/>
    <property type="project" value="InterPro"/>
</dbReference>
<evidence type="ECO:0000259" key="1">
    <source>
        <dbReference type="Pfam" id="PF00882"/>
    </source>
</evidence>
<keyword evidence="3" id="KW-1185">Reference proteome</keyword>
<name>A0A6A7K5C7_9FIRM</name>
<evidence type="ECO:0000313" key="2">
    <source>
        <dbReference type="EMBL" id="MPW24679.1"/>
    </source>
</evidence>
<accession>A0A6A7K5C7</accession>
<dbReference type="InterPro" id="IPR029002">
    <property type="entry name" value="PLPC/GPLD1"/>
</dbReference>
<dbReference type="SUPFAM" id="SSF48537">
    <property type="entry name" value="Phospholipase C/P1 nuclease"/>
    <property type="match status" value="1"/>
</dbReference>
<dbReference type="Gene3D" id="1.10.575.10">
    <property type="entry name" value="P1 Nuclease"/>
    <property type="match status" value="1"/>
</dbReference>
<organism evidence="2 3">
    <name type="scientific">Alkalibaculum sporogenes</name>
    <dbReference type="NCBI Taxonomy" id="2655001"/>
    <lineage>
        <taxon>Bacteria</taxon>
        <taxon>Bacillati</taxon>
        <taxon>Bacillota</taxon>
        <taxon>Clostridia</taxon>
        <taxon>Eubacteriales</taxon>
        <taxon>Eubacteriaceae</taxon>
        <taxon>Alkalibaculum</taxon>
    </lineage>
</organism>
<dbReference type="AlphaFoldDB" id="A0A6A7K5C7"/>
<sequence>MGKGTFILNLKSHIILANHTADIIEDQIDIKLDRDTLELGAVYPDLHIRKRVRIHNLKQVYNNYFMQTENIINKNKNKWGISFSLGMLSHYVCDSFCLAHNMKMRSINDFKVHRRYENKLSEVVHSYKLDDNVKHRINENFERCMDFDIYDFLGETQTGYIQNANFKTFENQYNKDIEHSIFCSAIVMVGFIYELEKAQSPAVEILYTL</sequence>
<gene>
    <name evidence="2" type="ORF">GC105_02575</name>
</gene>
<comment type="caution">
    <text evidence="2">The sequence shown here is derived from an EMBL/GenBank/DDBJ whole genome shotgun (WGS) entry which is preliminary data.</text>
</comment>
<dbReference type="Proteomes" id="UP000440004">
    <property type="component" value="Unassembled WGS sequence"/>
</dbReference>
<proteinExistence type="predicted"/>
<dbReference type="EMBL" id="WHNX01000003">
    <property type="protein sequence ID" value="MPW24679.1"/>
    <property type="molecule type" value="Genomic_DNA"/>
</dbReference>